<evidence type="ECO:0000313" key="1">
    <source>
        <dbReference type="EMBL" id="WLJ25945.1"/>
    </source>
</evidence>
<name>A0AA50A6Y7_9VIRU</name>
<protein>
    <submittedName>
        <fullName evidence="1">Uncharacterized protein</fullName>
    </submittedName>
</protein>
<organism evidence="1">
    <name type="scientific">Firmicutes phage HS11</name>
    <dbReference type="NCBI Taxonomy" id="3056393"/>
    <lineage>
        <taxon>Viruses</taxon>
    </lineage>
</organism>
<reference evidence="1" key="1">
    <citation type="submission" date="2023-04" db="EMBL/GenBank/DDBJ databases">
        <title>The human skin virome in hidradenitis suppurativa patients.</title>
        <authorList>
            <person name="Jansen D."/>
        </authorList>
    </citation>
    <scope>NUCLEOTIDE SEQUENCE</scope>
    <source>
        <strain evidence="1">VC3_JansenPhageH</strain>
    </source>
</reference>
<accession>A0AA50A6Y7</accession>
<dbReference type="EMBL" id="OQ890319">
    <property type="protein sequence ID" value="WLJ25945.1"/>
    <property type="molecule type" value="Genomic_DNA"/>
</dbReference>
<sequence>MTLTPTEYYYCPDYGKYVKCLDGTFYSIDQDGKEEYDQRRFCPILIGEIFTIDITKEEYEKHLK</sequence>
<proteinExistence type="predicted"/>